<comment type="similarity">
    <text evidence="5">Belongs to the creatininase superfamily.</text>
</comment>
<dbReference type="RefSeq" id="WP_243302821.1">
    <property type="nucleotide sequence ID" value="NZ_JALGBI010000001.1"/>
</dbReference>
<accession>A0A9X2AKM9</accession>
<dbReference type="AlphaFoldDB" id="A0A9X2AKM9"/>
<dbReference type="InterPro" id="IPR024087">
    <property type="entry name" value="Creatininase-like_sf"/>
</dbReference>
<dbReference type="PANTHER" id="PTHR35005:SF1">
    <property type="entry name" value="2-AMINO-5-FORMYLAMINO-6-RIBOSYLAMINOPYRIMIDIN-4(3H)-ONE 5'-MONOPHOSPHATE DEFORMYLASE"/>
    <property type="match status" value="1"/>
</dbReference>
<evidence type="ECO:0000256" key="3">
    <source>
        <dbReference type="ARBA" id="ARBA00022801"/>
    </source>
</evidence>
<dbReference type="Pfam" id="PF02633">
    <property type="entry name" value="Creatininase"/>
    <property type="match status" value="1"/>
</dbReference>
<proteinExistence type="inferred from homology"/>
<protein>
    <submittedName>
        <fullName evidence="6">Creatininase family protein</fullName>
    </submittedName>
</protein>
<evidence type="ECO:0000256" key="4">
    <source>
        <dbReference type="ARBA" id="ARBA00022833"/>
    </source>
</evidence>
<dbReference type="Gene3D" id="3.40.50.10310">
    <property type="entry name" value="Creatininase"/>
    <property type="match status" value="1"/>
</dbReference>
<dbReference type="Proteomes" id="UP001139447">
    <property type="component" value="Unassembled WGS sequence"/>
</dbReference>
<keyword evidence="7" id="KW-1185">Reference proteome</keyword>
<evidence type="ECO:0000313" key="7">
    <source>
        <dbReference type="Proteomes" id="UP001139447"/>
    </source>
</evidence>
<dbReference type="GO" id="GO:0046872">
    <property type="term" value="F:metal ion binding"/>
    <property type="evidence" value="ECO:0007669"/>
    <property type="project" value="UniProtKB-KW"/>
</dbReference>
<comment type="caution">
    <text evidence="6">The sequence shown here is derived from an EMBL/GenBank/DDBJ whole genome shotgun (WGS) entry which is preliminary data.</text>
</comment>
<evidence type="ECO:0000313" key="6">
    <source>
        <dbReference type="EMBL" id="MCJ0761658.1"/>
    </source>
</evidence>
<organism evidence="6 7">
    <name type="scientific">Variovorax terrae</name>
    <dbReference type="NCBI Taxonomy" id="2923278"/>
    <lineage>
        <taxon>Bacteria</taxon>
        <taxon>Pseudomonadati</taxon>
        <taxon>Pseudomonadota</taxon>
        <taxon>Betaproteobacteria</taxon>
        <taxon>Burkholderiales</taxon>
        <taxon>Comamonadaceae</taxon>
        <taxon>Variovorax</taxon>
    </lineage>
</organism>
<sequence>MKLKSRYWADLSARDFARLQASPEIAQAVAVLPVAAIEQHGPHLPVSVDTTLVDSVVAASLPHLPDDLPVLFLPTQQVGKSNEHLRFPGTLTLSAETLIRVWMELGECVARAGFKKLVLLNSHGGQVSVMDIVGRDLRVKHDLIVYSSNWFTLPLPPEVDGLFTAQEHRFGIHAGDMETSMMLATPSAPYVDMAQARDFDSSARVRAADFPILGNGRSAKLGWQVQDYNAMGAAGNATLATAEKGRAVIDAAAVQLSLMLQEVSRLPLSTLVSRPTIPV</sequence>
<name>A0A9X2AKM9_9BURK</name>
<dbReference type="SUPFAM" id="SSF102215">
    <property type="entry name" value="Creatininase"/>
    <property type="match status" value="1"/>
</dbReference>
<keyword evidence="3" id="KW-0378">Hydrolase</keyword>
<dbReference type="GO" id="GO:0009231">
    <property type="term" value="P:riboflavin biosynthetic process"/>
    <property type="evidence" value="ECO:0007669"/>
    <property type="project" value="TreeGrafter"/>
</dbReference>
<keyword evidence="2" id="KW-0479">Metal-binding</keyword>
<gene>
    <name evidence="6" type="ORF">MMF98_00370</name>
</gene>
<dbReference type="EMBL" id="JALGBI010000001">
    <property type="protein sequence ID" value="MCJ0761658.1"/>
    <property type="molecule type" value="Genomic_DNA"/>
</dbReference>
<reference evidence="6" key="1">
    <citation type="submission" date="2022-03" db="EMBL/GenBank/DDBJ databases">
        <authorList>
            <person name="Woo C.Y."/>
        </authorList>
    </citation>
    <scope>NUCLEOTIDE SEQUENCE</scope>
    <source>
        <strain evidence="6">CYS-02</strain>
    </source>
</reference>
<evidence type="ECO:0000256" key="5">
    <source>
        <dbReference type="ARBA" id="ARBA00024029"/>
    </source>
</evidence>
<evidence type="ECO:0000256" key="2">
    <source>
        <dbReference type="ARBA" id="ARBA00022723"/>
    </source>
</evidence>
<evidence type="ECO:0000256" key="1">
    <source>
        <dbReference type="ARBA" id="ARBA00001947"/>
    </source>
</evidence>
<dbReference type="PANTHER" id="PTHR35005">
    <property type="entry name" value="3-DEHYDRO-SCYLLO-INOSOSE HYDROLASE"/>
    <property type="match status" value="1"/>
</dbReference>
<keyword evidence="4" id="KW-0862">Zinc</keyword>
<dbReference type="GO" id="GO:0016811">
    <property type="term" value="F:hydrolase activity, acting on carbon-nitrogen (but not peptide) bonds, in linear amides"/>
    <property type="evidence" value="ECO:0007669"/>
    <property type="project" value="TreeGrafter"/>
</dbReference>
<comment type="cofactor">
    <cofactor evidence="1">
        <name>Zn(2+)</name>
        <dbReference type="ChEBI" id="CHEBI:29105"/>
    </cofactor>
</comment>
<dbReference type="InterPro" id="IPR003785">
    <property type="entry name" value="Creatininase/forma_Hydrolase"/>
</dbReference>